<dbReference type="Proteomes" id="UP001321473">
    <property type="component" value="Unassembled WGS sequence"/>
</dbReference>
<name>A0AAQ4F561_AMBAM</name>
<feature type="domain" description="Serpin" evidence="9">
    <location>
        <begin position="351"/>
        <end position="710"/>
    </location>
</feature>
<dbReference type="EMBL" id="JARKHS020006900">
    <property type="protein sequence ID" value="KAK8782247.1"/>
    <property type="molecule type" value="Genomic_DNA"/>
</dbReference>
<reference evidence="10 11" key="1">
    <citation type="journal article" date="2023" name="Arcadia Sci">
        <title>De novo assembly of a long-read Amblyomma americanum tick genome.</title>
        <authorList>
            <person name="Chou S."/>
            <person name="Poskanzer K.E."/>
            <person name="Rollins M."/>
            <person name="Thuy-Boun P.S."/>
        </authorList>
    </citation>
    <scope>NUCLEOTIDE SEQUENCE [LARGE SCALE GENOMIC DNA]</scope>
    <source>
        <strain evidence="10">F_SG_1</strain>
        <tissue evidence="10">Salivary glands</tissue>
    </source>
</reference>
<dbReference type="CDD" id="cd19577">
    <property type="entry name" value="serpinJ_IRS-2-like"/>
    <property type="match status" value="1"/>
</dbReference>
<evidence type="ECO:0000256" key="4">
    <source>
        <dbReference type="ARBA" id="ARBA00022690"/>
    </source>
</evidence>
<dbReference type="PANTHER" id="PTHR11461">
    <property type="entry name" value="SERINE PROTEASE INHIBITOR, SERPIN"/>
    <property type="match status" value="1"/>
</dbReference>
<keyword evidence="7" id="KW-0325">Glycoprotein</keyword>
<evidence type="ECO:0000256" key="1">
    <source>
        <dbReference type="ARBA" id="ARBA00004613"/>
    </source>
</evidence>
<dbReference type="InterPro" id="IPR042185">
    <property type="entry name" value="Serpin_sf_2"/>
</dbReference>
<dbReference type="PROSITE" id="PS00284">
    <property type="entry name" value="SERPIN"/>
    <property type="match status" value="1"/>
</dbReference>
<dbReference type="InterPro" id="IPR036186">
    <property type="entry name" value="Serpin_sf"/>
</dbReference>
<comment type="similarity">
    <text evidence="2 8">Belongs to the serpin family.</text>
</comment>
<dbReference type="GO" id="GO:0005615">
    <property type="term" value="C:extracellular space"/>
    <property type="evidence" value="ECO:0007669"/>
    <property type="project" value="InterPro"/>
</dbReference>
<keyword evidence="6" id="KW-0722">Serine protease inhibitor</keyword>
<evidence type="ECO:0000256" key="3">
    <source>
        <dbReference type="ARBA" id="ARBA00022525"/>
    </source>
</evidence>
<dbReference type="SUPFAM" id="SSF56574">
    <property type="entry name" value="Serpins"/>
    <property type="match status" value="2"/>
</dbReference>
<dbReference type="AlphaFoldDB" id="A0AAQ4F561"/>
<protein>
    <recommendedName>
        <fullName evidence="9">Serpin domain-containing protein</fullName>
    </recommendedName>
</protein>
<organism evidence="10 11">
    <name type="scientific">Amblyomma americanum</name>
    <name type="common">Lone star tick</name>
    <dbReference type="NCBI Taxonomy" id="6943"/>
    <lineage>
        <taxon>Eukaryota</taxon>
        <taxon>Metazoa</taxon>
        <taxon>Ecdysozoa</taxon>
        <taxon>Arthropoda</taxon>
        <taxon>Chelicerata</taxon>
        <taxon>Arachnida</taxon>
        <taxon>Acari</taxon>
        <taxon>Parasitiformes</taxon>
        <taxon>Ixodida</taxon>
        <taxon>Ixodoidea</taxon>
        <taxon>Ixodidae</taxon>
        <taxon>Amblyomminae</taxon>
        <taxon>Amblyomma</taxon>
    </lineage>
</organism>
<keyword evidence="4" id="KW-0646">Protease inhibitor</keyword>
<dbReference type="InterPro" id="IPR023795">
    <property type="entry name" value="Serpin_CS"/>
</dbReference>
<dbReference type="Gene3D" id="2.30.39.10">
    <property type="entry name" value="Alpha-1-antitrypsin, domain 1"/>
    <property type="match status" value="2"/>
</dbReference>
<dbReference type="InterPro" id="IPR000215">
    <property type="entry name" value="Serpin_fam"/>
</dbReference>
<dbReference type="FunFam" id="3.30.497.10:FF:000031">
    <property type="entry name" value="Putative salivary serpin"/>
    <property type="match status" value="2"/>
</dbReference>
<gene>
    <name evidence="10" type="ORF">V5799_016413</name>
</gene>
<dbReference type="InterPro" id="IPR042178">
    <property type="entry name" value="Serpin_sf_1"/>
</dbReference>
<keyword evidence="3" id="KW-0964">Secreted</keyword>
<dbReference type="InterPro" id="IPR023796">
    <property type="entry name" value="Serpin_dom"/>
</dbReference>
<sequence length="710" mass="78492">MAMAYVGARNETQRDLHETMRYESAGLTPDDVHSVYARHTRLLRAPSNSTIRVANAAVVQNGYSVNEQYLAVLTRSFKAEISFASLSGEGSLNDINNWVSNKTEGKIKKLLSEPLPLDAKLVLLSAIYFKGLWMIPLLATKRSKAQFFNAGTQRVEVGTMYARGLLAHAEDNETNSDVIDLPYAGNGYSMTIVLPRQRTGADALRQSLTWPVFQRLRSKLEIKLVFMALPKFKLEGEYKLKRPLSDLGASKAFDESQADFSGITGSRDLAIYDVVHKAVVEPSGSTRRAVLDERTNLQARCPCFHRPRLFSSGGRLQCKTMKSAIWLAWLLALCVAQEEHKVTDANNQFGFRLLHKIPVSSEVNLFFSPYSVSTAMAMAYVGSRGETQHDLHQALSYSTTGLTPDHVPSAHAQHTHLLRAPSNSTVRVANAAVVQNEYSVLREYLDLLSQSFGAEVNRAGLNDELSLNSINDWVKNKTEGKIEKLLSQPLPPNSKLVLLNAIYFKGLWSTPFEPAATSKAPFFNAGAHSVEVDTMHAQLQAGYAEDEETNSDVVDIPYAGLDYSMTIVLPKQRTGAEALRRSLTWPVFQRLLSKLSNTVVDVALPKFKLEGEYLLKAPLSELGASKAFDEEHADFSGITGNRDLVIYDVVHKAVVEVNEEGSEAAGATGVIFYTKSAIVGVPFVVDHPFLFFIRNRQTGDVLFAGQVNHF</sequence>
<comment type="caution">
    <text evidence="10">The sequence shown here is derived from an EMBL/GenBank/DDBJ whole genome shotgun (WGS) entry which is preliminary data.</text>
</comment>
<evidence type="ECO:0000256" key="8">
    <source>
        <dbReference type="RuleBase" id="RU000411"/>
    </source>
</evidence>
<evidence type="ECO:0000313" key="10">
    <source>
        <dbReference type="EMBL" id="KAK8782247.1"/>
    </source>
</evidence>
<keyword evidence="5" id="KW-0732">Signal</keyword>
<evidence type="ECO:0000256" key="6">
    <source>
        <dbReference type="ARBA" id="ARBA00022900"/>
    </source>
</evidence>
<dbReference type="Gene3D" id="3.30.497.10">
    <property type="entry name" value="Antithrombin, subunit I, domain 2"/>
    <property type="match status" value="2"/>
</dbReference>
<dbReference type="PANTHER" id="PTHR11461:SF211">
    <property type="entry name" value="GH10112P-RELATED"/>
    <property type="match status" value="1"/>
</dbReference>
<dbReference type="SMART" id="SM00093">
    <property type="entry name" value="SERPIN"/>
    <property type="match status" value="2"/>
</dbReference>
<accession>A0AAQ4F561</accession>
<comment type="subcellular location">
    <subcellularLocation>
        <location evidence="1">Secreted</location>
    </subcellularLocation>
</comment>
<keyword evidence="11" id="KW-1185">Reference proteome</keyword>
<evidence type="ECO:0000256" key="7">
    <source>
        <dbReference type="ARBA" id="ARBA00023180"/>
    </source>
</evidence>
<dbReference type="Pfam" id="PF00079">
    <property type="entry name" value="Serpin"/>
    <property type="match status" value="2"/>
</dbReference>
<evidence type="ECO:0000256" key="5">
    <source>
        <dbReference type="ARBA" id="ARBA00022729"/>
    </source>
</evidence>
<feature type="domain" description="Serpin" evidence="9">
    <location>
        <begin position="1"/>
        <end position="307"/>
    </location>
</feature>
<evidence type="ECO:0000313" key="11">
    <source>
        <dbReference type="Proteomes" id="UP001321473"/>
    </source>
</evidence>
<evidence type="ECO:0000256" key="2">
    <source>
        <dbReference type="ARBA" id="ARBA00009500"/>
    </source>
</evidence>
<dbReference type="GO" id="GO:0004867">
    <property type="term" value="F:serine-type endopeptidase inhibitor activity"/>
    <property type="evidence" value="ECO:0007669"/>
    <property type="project" value="UniProtKB-KW"/>
</dbReference>
<proteinExistence type="inferred from homology"/>
<evidence type="ECO:0000259" key="9">
    <source>
        <dbReference type="SMART" id="SM00093"/>
    </source>
</evidence>